<feature type="region of interest" description="Disordered" evidence="8">
    <location>
        <begin position="33"/>
        <end position="117"/>
    </location>
</feature>
<keyword evidence="6" id="KW-0862">Zinc</keyword>
<evidence type="ECO:0000256" key="4">
    <source>
        <dbReference type="ARBA" id="ARBA00022723"/>
    </source>
</evidence>
<dbReference type="Gene3D" id="1.10.1380.10">
    <property type="entry name" value="Neutral endopeptidase , domain2"/>
    <property type="match status" value="3"/>
</dbReference>
<dbReference type="InterPro" id="IPR008753">
    <property type="entry name" value="Peptidase_M13_N"/>
</dbReference>
<evidence type="ECO:0000256" key="3">
    <source>
        <dbReference type="ARBA" id="ARBA00022670"/>
    </source>
</evidence>
<dbReference type="Proteomes" id="UP000677054">
    <property type="component" value="Unassembled WGS sequence"/>
</dbReference>
<evidence type="ECO:0000313" key="13">
    <source>
        <dbReference type="Proteomes" id="UP000677054"/>
    </source>
</evidence>
<sequence length="778" mass="86128">MTRGILYYSSLSPVKIDRVLTLLFLLALADAAPKKAPKKGPSTGPNDNRGPAKSQVPATPLKGRPAKTHISPFPHDSDVFTVKNAKAVPRPENPKLEKPAVSPPKKHEKNRQGPCTTPECEQAAQELLDSMDLTVDPCDDFYAYTCGNWILNNPIPPTSNVMTMFNKLRDELNQRVRGQPKPFRPLHLVLYILSFTLGPLRPSADILEAEPSPDDNVPVLDAKTMYSSCADTGPGAPRLALPLQAADRLLGPGYPAPPEADRRLPPPALDLRMWLDNFPCRFDQSLVVPSRQCLRPIEQEADEVIAFEVALAEISWTDFLNAVFLSVGVTWGNNDQVVCYATDFMADLADLINRTPVRTIGNYLHWRLVYSVGDETNEAMRDLFFQFSQIVSGVDEPPERENVCASMVNSLMGMAVGSVYVSNFFPATAKQEVRRMRAGGRGLGRGQWEGQGEGADLHISVAVELLVADLKVAFEGILDTIDWMDAATVEKAREKNAAIRAFIGYPDFIIDSQALTEYYAGIIVNSQTHLSNIFSLLGWSWVQQAAGVNGAVDRDAWIIHPTIVNAFYYPSMNSITFPAGILQSPFYQKGRLAAMNYGGIGMVIGHEITHGFDNSGRQYDAQGNLVNWWTDATADAFVERAQCFIDQYDGYQLPELSEFLEDPHVNGLLTLGENIADNGGMREAWFAYLNYIDRNGTEPFLPGLEFLTPQQLVFLTFSYNWCGHSTVEYLLNQILNDPHSPPKFRVYGALTNNAAFAEAFGCTADDFMFNGDASCVIW</sequence>
<dbReference type="OrthoDB" id="6475849at2759"/>
<feature type="signal peptide" evidence="9">
    <location>
        <begin position="1"/>
        <end position="31"/>
    </location>
</feature>
<dbReference type="Gene3D" id="3.40.390.10">
    <property type="entry name" value="Collagenase (Catalytic Domain)"/>
    <property type="match status" value="2"/>
</dbReference>
<dbReference type="GO" id="GO:0016485">
    <property type="term" value="P:protein processing"/>
    <property type="evidence" value="ECO:0007669"/>
    <property type="project" value="TreeGrafter"/>
</dbReference>
<dbReference type="InterPro" id="IPR018497">
    <property type="entry name" value="Peptidase_M13_C"/>
</dbReference>
<evidence type="ECO:0000256" key="1">
    <source>
        <dbReference type="ARBA" id="ARBA00001947"/>
    </source>
</evidence>
<dbReference type="EMBL" id="CAJPEV010001215">
    <property type="protein sequence ID" value="CAG0891403.1"/>
    <property type="molecule type" value="Genomic_DNA"/>
</dbReference>
<comment type="similarity">
    <text evidence="2">Belongs to the peptidase M13 family.</text>
</comment>
<accession>A0A7R9A561</accession>
<feature type="domain" description="Peptidase M13 N-terminal" evidence="11">
    <location>
        <begin position="137"/>
        <end position="177"/>
    </location>
</feature>
<dbReference type="CDD" id="cd08662">
    <property type="entry name" value="M13"/>
    <property type="match status" value="1"/>
</dbReference>
<feature type="domain" description="Peptidase M13 N-terminal" evidence="11">
    <location>
        <begin position="312"/>
        <end position="506"/>
    </location>
</feature>
<keyword evidence="5" id="KW-0378">Hydrolase</keyword>
<dbReference type="Pfam" id="PF05649">
    <property type="entry name" value="Peptidase_M13_N"/>
    <property type="match status" value="2"/>
</dbReference>
<evidence type="ECO:0000313" key="12">
    <source>
        <dbReference type="EMBL" id="CAD7246711.1"/>
    </source>
</evidence>
<dbReference type="GO" id="GO:0004222">
    <property type="term" value="F:metalloendopeptidase activity"/>
    <property type="evidence" value="ECO:0007669"/>
    <property type="project" value="InterPro"/>
</dbReference>
<evidence type="ECO:0000256" key="8">
    <source>
        <dbReference type="SAM" id="MobiDB-lite"/>
    </source>
</evidence>
<feature type="domain" description="Peptidase M13 C-terminal" evidence="10">
    <location>
        <begin position="565"/>
        <end position="770"/>
    </location>
</feature>
<keyword evidence="13" id="KW-1185">Reference proteome</keyword>
<dbReference type="PANTHER" id="PTHR11733:SF237">
    <property type="entry name" value="NEPRILYSIN-LIKE 4"/>
    <property type="match status" value="1"/>
</dbReference>
<evidence type="ECO:0000256" key="6">
    <source>
        <dbReference type="ARBA" id="ARBA00022833"/>
    </source>
</evidence>
<gene>
    <name evidence="12" type="ORF">DSTB1V02_LOCUS6557</name>
</gene>
<evidence type="ECO:0008006" key="14">
    <source>
        <dbReference type="Google" id="ProtNLM"/>
    </source>
</evidence>
<evidence type="ECO:0000259" key="11">
    <source>
        <dbReference type="Pfam" id="PF05649"/>
    </source>
</evidence>
<keyword evidence="4" id="KW-0479">Metal-binding</keyword>
<protein>
    <recommendedName>
        <fullName evidence="14">Endothelin-converting enzyme 1</fullName>
    </recommendedName>
</protein>
<evidence type="ECO:0000256" key="2">
    <source>
        <dbReference type="ARBA" id="ARBA00007357"/>
    </source>
</evidence>
<feature type="chain" id="PRO_5036209669" description="Endothelin-converting enzyme 1" evidence="9">
    <location>
        <begin position="32"/>
        <end position="778"/>
    </location>
</feature>
<dbReference type="SUPFAM" id="SSF55486">
    <property type="entry name" value="Metalloproteases ('zincins'), catalytic domain"/>
    <property type="match status" value="1"/>
</dbReference>
<evidence type="ECO:0000256" key="5">
    <source>
        <dbReference type="ARBA" id="ARBA00022801"/>
    </source>
</evidence>
<dbReference type="GO" id="GO:0046872">
    <property type="term" value="F:metal ion binding"/>
    <property type="evidence" value="ECO:0007669"/>
    <property type="project" value="UniProtKB-KW"/>
</dbReference>
<name>A0A7R9A561_9CRUS</name>
<reference evidence="12" key="1">
    <citation type="submission" date="2020-11" db="EMBL/GenBank/DDBJ databases">
        <authorList>
            <person name="Tran Van P."/>
        </authorList>
    </citation>
    <scope>NUCLEOTIDE SEQUENCE</scope>
</reference>
<dbReference type="AlphaFoldDB" id="A0A7R9A561"/>
<evidence type="ECO:0000259" key="10">
    <source>
        <dbReference type="Pfam" id="PF01431"/>
    </source>
</evidence>
<proteinExistence type="inferred from homology"/>
<dbReference type="InterPro" id="IPR042089">
    <property type="entry name" value="Peptidase_M13_dom_2"/>
</dbReference>
<dbReference type="PROSITE" id="PS51885">
    <property type="entry name" value="NEPRILYSIN"/>
    <property type="match status" value="1"/>
</dbReference>
<dbReference type="PANTHER" id="PTHR11733">
    <property type="entry name" value="ZINC METALLOPROTEASE FAMILY M13 NEPRILYSIN-RELATED"/>
    <property type="match status" value="1"/>
</dbReference>
<keyword evidence="9" id="KW-0732">Signal</keyword>
<dbReference type="InterPro" id="IPR000718">
    <property type="entry name" value="Peptidase_M13"/>
</dbReference>
<dbReference type="EMBL" id="LR900732">
    <property type="protein sequence ID" value="CAD7246711.1"/>
    <property type="molecule type" value="Genomic_DNA"/>
</dbReference>
<dbReference type="GO" id="GO:0005886">
    <property type="term" value="C:plasma membrane"/>
    <property type="evidence" value="ECO:0007669"/>
    <property type="project" value="TreeGrafter"/>
</dbReference>
<evidence type="ECO:0000256" key="9">
    <source>
        <dbReference type="SAM" id="SignalP"/>
    </source>
</evidence>
<dbReference type="PRINTS" id="PR00786">
    <property type="entry name" value="NEPRILYSIN"/>
</dbReference>
<dbReference type="Pfam" id="PF01431">
    <property type="entry name" value="Peptidase_M13"/>
    <property type="match status" value="1"/>
</dbReference>
<keyword evidence="7" id="KW-0482">Metalloprotease</keyword>
<dbReference type="InterPro" id="IPR024079">
    <property type="entry name" value="MetalloPept_cat_dom_sf"/>
</dbReference>
<keyword evidence="3" id="KW-0645">Protease</keyword>
<comment type="cofactor">
    <cofactor evidence="1">
        <name>Zn(2+)</name>
        <dbReference type="ChEBI" id="CHEBI:29105"/>
    </cofactor>
</comment>
<evidence type="ECO:0000256" key="7">
    <source>
        <dbReference type="ARBA" id="ARBA00023049"/>
    </source>
</evidence>
<organism evidence="12">
    <name type="scientific">Darwinula stevensoni</name>
    <dbReference type="NCBI Taxonomy" id="69355"/>
    <lineage>
        <taxon>Eukaryota</taxon>
        <taxon>Metazoa</taxon>
        <taxon>Ecdysozoa</taxon>
        <taxon>Arthropoda</taxon>
        <taxon>Crustacea</taxon>
        <taxon>Oligostraca</taxon>
        <taxon>Ostracoda</taxon>
        <taxon>Podocopa</taxon>
        <taxon>Podocopida</taxon>
        <taxon>Darwinulocopina</taxon>
        <taxon>Darwinuloidea</taxon>
        <taxon>Darwinulidae</taxon>
        <taxon>Darwinula</taxon>
    </lineage>
</organism>